<gene>
    <name evidence="1" type="ORF">EV192_103358</name>
</gene>
<dbReference type="AlphaFoldDB" id="A0A4R2JL54"/>
<reference evidence="1 2" key="1">
    <citation type="submission" date="2019-03" db="EMBL/GenBank/DDBJ databases">
        <title>Genomic Encyclopedia of Type Strains, Phase IV (KMG-IV): sequencing the most valuable type-strain genomes for metagenomic binning, comparative biology and taxonomic classification.</title>
        <authorList>
            <person name="Goeker M."/>
        </authorList>
    </citation>
    <scope>NUCLEOTIDE SEQUENCE [LARGE SCALE GENOMIC DNA]</scope>
    <source>
        <strain evidence="1 2">DSM 45934</strain>
    </source>
</reference>
<sequence>MEPFVVVAKGEPDEFELTALVVALSVMDSTVDTEVARPRCPLRPVLPAASWRR</sequence>
<name>A0A4R2JL54_9PSEU</name>
<protein>
    <recommendedName>
        <fullName evidence="3">Acyl-CoA carboxylase epsilon subunit-like protein</fullName>
    </recommendedName>
</protein>
<dbReference type="Proteomes" id="UP000295680">
    <property type="component" value="Unassembled WGS sequence"/>
</dbReference>
<evidence type="ECO:0000313" key="1">
    <source>
        <dbReference type="EMBL" id="TCO60783.1"/>
    </source>
</evidence>
<evidence type="ECO:0008006" key="3">
    <source>
        <dbReference type="Google" id="ProtNLM"/>
    </source>
</evidence>
<organism evidence="1 2">
    <name type="scientific">Actinocrispum wychmicini</name>
    <dbReference type="NCBI Taxonomy" id="1213861"/>
    <lineage>
        <taxon>Bacteria</taxon>
        <taxon>Bacillati</taxon>
        <taxon>Actinomycetota</taxon>
        <taxon>Actinomycetes</taxon>
        <taxon>Pseudonocardiales</taxon>
        <taxon>Pseudonocardiaceae</taxon>
        <taxon>Actinocrispum</taxon>
    </lineage>
</organism>
<proteinExistence type="predicted"/>
<evidence type="ECO:0000313" key="2">
    <source>
        <dbReference type="Proteomes" id="UP000295680"/>
    </source>
</evidence>
<keyword evidence="2" id="KW-1185">Reference proteome</keyword>
<dbReference type="EMBL" id="SLWS01000003">
    <property type="protein sequence ID" value="TCO60783.1"/>
    <property type="molecule type" value="Genomic_DNA"/>
</dbReference>
<comment type="caution">
    <text evidence="1">The sequence shown here is derived from an EMBL/GenBank/DDBJ whole genome shotgun (WGS) entry which is preliminary data.</text>
</comment>
<dbReference type="RefSeq" id="WP_165960404.1">
    <property type="nucleotide sequence ID" value="NZ_SLWS01000003.1"/>
</dbReference>
<accession>A0A4R2JL54</accession>